<evidence type="ECO:0000313" key="1">
    <source>
        <dbReference type="EMBL" id="TMS56576.1"/>
    </source>
</evidence>
<reference evidence="1" key="1">
    <citation type="submission" date="2019-05" db="EMBL/GenBank/DDBJ databases">
        <title>Revised genome assembly of Burkholderiaceae (previously Ralstonia) sp. PBA.</title>
        <authorList>
            <person name="Gan H.M."/>
        </authorList>
    </citation>
    <scope>NUCLEOTIDE SEQUENCE</scope>
    <source>
        <strain evidence="1">PBA</strain>
    </source>
</reference>
<sequence>MDVLPPPIPSNTSTAAPALPPYAELVCRSNFSFLHGASHADELVARASRLGYSALAIADECSLSGIVRAHAAAKEHGLKLLVGARFRLSSDGAAAGAAFVVLARNFAGYGHLCELITLARGRAPKGEYHLTARDLDSPAASHAHLRGLPDCLVIYQPEHASPEDVLQAHAAWMSATFPGRAWIGLTLLLNATDDLHRAQVEAAAQAHRLRVVATGDVLMHARSRKPLLDVMTAMRIGKPVAECGYALAANAEQHLRTRLRLANLYSARLMAESTHIANLCTFSMDEIRMHYRYPEEDVPAGMTAAQYLRQETYAGAARRFPDGIPEKVRKQLDAELALIEEMQYEAYFLTVYELVRFARQENILCQGRGSAANSAVCYCLGVTEVDPARENLLFGRFLSKERGEPPDIDVDFEHQRREEVIQYIYTRYGRHRAALAAAISTFRPRGALRETGKALGVDASIIDRVARSHHWFDSRTDLLQRFAESGLDIDSPLIQRWAQMAAQLVRFPRHLSQHSGGFVIARDQLSRLVPIENAAMPDRSVIQWDKDDLEALGLLKVDVLALGMLTALRRALHLISAWRGQPFGMQDIPKEDPATYTMISKADTIGVFQIESRAQMTMLPRLRPERFYDLVIEVAIVRPGPIQGGMVHPYLRRRQGLEPISYPRPEIAEILTRTKGVPIFQEQAMQIAMVAAGYSAGEADELRRAMAAWKRKGGMDPHRERLISGMLNNGYPQEFAENLYRQIQGFGDYGFPESHAASFALLVYSSAWIKRHEPEAFLCALLNSQPMGFYSPSQLIQDARHHDVIVHGVDIRHSDWDSTLEPLAGTSRPAVRLGFSRLQGMRQDSAERIVSARAVRAFDNARDLARRARLDSHDLRVLAAGNALEPLAGHRRSALWEASGAMPDTDLLHVTDLREETPQLATPTEADEIIDDYHTMHLTLRRHPLALLRPLLTQRRFATAATLAGYRDGQLARACGMVTMRQRPQTAKGVIFMTLEDETGSVNVVIWPKVLERQRQEVLGAGLVGIYGKWQSHDNVRHLVAQYLVDLSPLLGRITVMSRDFH</sequence>
<proteinExistence type="predicted"/>
<dbReference type="EMBL" id="AKCV02000026">
    <property type="protein sequence ID" value="TMS56576.1"/>
    <property type="molecule type" value="Genomic_DNA"/>
</dbReference>
<keyword evidence="2" id="KW-1185">Reference proteome</keyword>
<evidence type="ECO:0000313" key="2">
    <source>
        <dbReference type="Proteomes" id="UP000004277"/>
    </source>
</evidence>
<comment type="caution">
    <text evidence="1">The sequence shown here is derived from an EMBL/GenBank/DDBJ whole genome shotgun (WGS) entry which is preliminary data.</text>
</comment>
<protein>
    <submittedName>
        <fullName evidence="1">Error-prone DNA polymerase</fullName>
    </submittedName>
</protein>
<dbReference type="Proteomes" id="UP000004277">
    <property type="component" value="Unassembled WGS sequence"/>
</dbReference>
<organism evidence="1 2">
    <name type="scientific">Imbroritus primus</name>
    <dbReference type="NCBI Taxonomy" id="3058603"/>
    <lineage>
        <taxon>Bacteria</taxon>
        <taxon>Pseudomonadati</taxon>
        <taxon>Pseudomonadota</taxon>
        <taxon>Betaproteobacteria</taxon>
        <taxon>Burkholderiales</taxon>
        <taxon>Burkholderiaceae</taxon>
        <taxon>Imbroritus</taxon>
    </lineage>
</organism>
<gene>
    <name evidence="1" type="ORF">MW7_015945</name>
</gene>
<name>A0ACD3SK58_9BURK</name>
<accession>A0ACD3SK58</accession>